<comment type="caution">
    <text evidence="1">The sequence shown here is derived from an EMBL/GenBank/DDBJ whole genome shotgun (WGS) entry which is preliminary data.</text>
</comment>
<organism evidence="1">
    <name type="scientific">marine sediment metagenome</name>
    <dbReference type="NCBI Taxonomy" id="412755"/>
    <lineage>
        <taxon>unclassified sequences</taxon>
        <taxon>metagenomes</taxon>
        <taxon>ecological metagenomes</taxon>
    </lineage>
</organism>
<accession>A0A0F9RUM7</accession>
<name>A0A0F9RUM7_9ZZZZ</name>
<protein>
    <submittedName>
        <fullName evidence="1">Uncharacterized protein</fullName>
    </submittedName>
</protein>
<gene>
    <name evidence="1" type="ORF">LCGC14_0930490</name>
</gene>
<sequence>MILPGQTIYDYTTWSSVIFISAEDDDNLASVYDPDSNEAIWVGTSNLDIIFDALDGGNIKPFLGSYVTPHSEVSTSLFKDKAKEVANYLEKIDTKIKKGILILKD</sequence>
<proteinExistence type="predicted"/>
<dbReference type="EMBL" id="LAZR01003194">
    <property type="protein sequence ID" value="KKN20938.1"/>
    <property type="molecule type" value="Genomic_DNA"/>
</dbReference>
<dbReference type="AlphaFoldDB" id="A0A0F9RUM7"/>
<reference evidence="1" key="1">
    <citation type="journal article" date="2015" name="Nature">
        <title>Complex archaea that bridge the gap between prokaryotes and eukaryotes.</title>
        <authorList>
            <person name="Spang A."/>
            <person name="Saw J.H."/>
            <person name="Jorgensen S.L."/>
            <person name="Zaremba-Niedzwiedzka K."/>
            <person name="Martijn J."/>
            <person name="Lind A.E."/>
            <person name="van Eijk R."/>
            <person name="Schleper C."/>
            <person name="Guy L."/>
            <person name="Ettema T.J."/>
        </authorList>
    </citation>
    <scope>NUCLEOTIDE SEQUENCE</scope>
</reference>
<evidence type="ECO:0000313" key="1">
    <source>
        <dbReference type="EMBL" id="KKN20938.1"/>
    </source>
</evidence>